<feature type="region of interest" description="Disordered" evidence="1">
    <location>
        <begin position="82"/>
        <end position="105"/>
    </location>
</feature>
<accession>A0AB33V7M0</accession>
<organism evidence="2 3">
    <name type="scientific">Ralstonia solanacearum (strain UW551)</name>
    <dbReference type="NCBI Taxonomy" id="342110"/>
    <lineage>
        <taxon>Bacteria</taxon>
        <taxon>Pseudomonadati</taxon>
        <taxon>Pseudomonadota</taxon>
        <taxon>Betaproteobacteria</taxon>
        <taxon>Burkholderiales</taxon>
        <taxon>Burkholderiaceae</taxon>
        <taxon>Ralstonia</taxon>
        <taxon>Ralstonia solanacearum species complex</taxon>
    </lineage>
</organism>
<dbReference type="AlphaFoldDB" id="A0AB33V7M0"/>
<gene>
    <name evidence="2" type="ORF">RRSL_00350</name>
</gene>
<evidence type="ECO:0000313" key="2">
    <source>
        <dbReference type="EMBL" id="EAP70861.1"/>
    </source>
</evidence>
<sequence>MARRGGLLPSAFPPNQEVCHATRIDALPPPPGETGAFPPNPRRTHLSRGTAAHDGGQHGSDLPHARRDPVSLAGRWRRRLLRVRPGDQGIPQCCRRDRFHTLDSP</sequence>
<evidence type="ECO:0000256" key="1">
    <source>
        <dbReference type="SAM" id="MobiDB-lite"/>
    </source>
</evidence>
<feature type="compositionally biased region" description="Basic and acidic residues" evidence="1">
    <location>
        <begin position="94"/>
        <end position="105"/>
    </location>
</feature>
<protein>
    <submittedName>
        <fullName evidence="2">Uncharacterized protein</fullName>
    </submittedName>
</protein>
<dbReference type="EMBL" id="AAKL01000078">
    <property type="protein sequence ID" value="EAP70861.1"/>
    <property type="molecule type" value="Genomic_DNA"/>
</dbReference>
<dbReference type="Proteomes" id="UP000005933">
    <property type="component" value="Unassembled WGS sequence"/>
</dbReference>
<comment type="caution">
    <text evidence="2">The sequence shown here is derived from an EMBL/GenBank/DDBJ whole genome shotgun (WGS) entry which is preliminary data.</text>
</comment>
<evidence type="ECO:0000313" key="3">
    <source>
        <dbReference type="Proteomes" id="UP000005933"/>
    </source>
</evidence>
<name>A0AB33V7M0_RALSU</name>
<reference evidence="2 3" key="1">
    <citation type="journal article" date="2006" name="Mol. Plant Microbe Interact.">
        <title>Identification of open reading frames unique to a select agent: Ralstonia solanacearum race 3 biovar 2.</title>
        <authorList>
            <person name="Gabriel D.W."/>
            <person name="Allen C."/>
            <person name="Schell M."/>
            <person name="Denny T.P."/>
            <person name="Greenberg J.T."/>
            <person name="Duan Y.P."/>
            <person name="Flores-Cruz Z."/>
            <person name="Huang Q."/>
            <person name="Clifford J.M."/>
            <person name="Presting G."/>
            <person name="Gonzalez E.T."/>
            <person name="Reddy J."/>
            <person name="Elphinstone J."/>
            <person name="Swanson J."/>
            <person name="Yao J."/>
            <person name="Mulholland V."/>
            <person name="Liu L."/>
            <person name="Farmerie W."/>
            <person name="Patnaikuni M."/>
            <person name="Balogh B."/>
            <person name="Norman D."/>
            <person name="Alvarez A."/>
            <person name="Castillo J.A."/>
            <person name="Jones J."/>
            <person name="Saddler G."/>
            <person name="Walunas T."/>
            <person name="Zhukov A."/>
            <person name="Mikhailova N."/>
        </authorList>
    </citation>
    <scope>NUCLEOTIDE SEQUENCE [LARGE SCALE GENOMIC DNA]</scope>
    <source>
        <strain evidence="2 3">UW551</strain>
    </source>
</reference>
<proteinExistence type="predicted"/>
<feature type="region of interest" description="Disordered" evidence="1">
    <location>
        <begin position="23"/>
        <end position="70"/>
    </location>
</feature>